<dbReference type="InterPro" id="IPR018328">
    <property type="entry name" value="Rad4_beta-hairpin_dom3"/>
</dbReference>
<feature type="region of interest" description="Disordered" evidence="7">
    <location>
        <begin position="1"/>
        <end position="36"/>
    </location>
</feature>
<dbReference type="SUPFAM" id="SSF54001">
    <property type="entry name" value="Cysteine proteinases"/>
    <property type="match status" value="1"/>
</dbReference>
<dbReference type="GO" id="GO:0006289">
    <property type="term" value="P:nucleotide-excision repair"/>
    <property type="evidence" value="ECO:0007669"/>
    <property type="project" value="InterPro"/>
</dbReference>
<evidence type="ECO:0000313" key="11">
    <source>
        <dbReference type="EMBL" id="QDO16487.1"/>
    </source>
</evidence>
<protein>
    <submittedName>
        <fullName evidence="11">DNA repair protein XPC</fullName>
    </submittedName>
</protein>
<proteinExistence type="evidence at transcript level"/>
<feature type="compositionally biased region" description="Basic and acidic residues" evidence="7">
    <location>
        <begin position="321"/>
        <end position="333"/>
    </location>
</feature>
<dbReference type="SMART" id="SM01032">
    <property type="entry name" value="BHD_3"/>
    <property type="match status" value="1"/>
</dbReference>
<evidence type="ECO:0000256" key="7">
    <source>
        <dbReference type="SAM" id="MobiDB-lite"/>
    </source>
</evidence>
<dbReference type="InterPro" id="IPR018327">
    <property type="entry name" value="BHD_2"/>
</dbReference>
<dbReference type="InterPro" id="IPR042488">
    <property type="entry name" value="Rad4_BHD3_sf"/>
</dbReference>
<dbReference type="InterPro" id="IPR004583">
    <property type="entry name" value="DNA_repair_Rad4"/>
</dbReference>
<feature type="coiled-coil region" evidence="6">
    <location>
        <begin position="550"/>
        <end position="584"/>
    </location>
</feature>
<feature type="compositionally biased region" description="Basic and acidic residues" evidence="7">
    <location>
        <begin position="1"/>
        <end position="17"/>
    </location>
</feature>
<dbReference type="Gene3D" id="3.90.260.10">
    <property type="entry name" value="Transglutaminase-like"/>
    <property type="match status" value="1"/>
</dbReference>
<dbReference type="SMART" id="SM01030">
    <property type="entry name" value="BHD_1"/>
    <property type="match status" value="1"/>
</dbReference>
<feature type="domain" description="Rad4 beta-hairpin" evidence="8">
    <location>
        <begin position="369"/>
        <end position="422"/>
    </location>
</feature>
<evidence type="ECO:0000259" key="8">
    <source>
        <dbReference type="SMART" id="SM01030"/>
    </source>
</evidence>
<feature type="region of interest" description="Disordered" evidence="7">
    <location>
        <begin position="121"/>
        <end position="171"/>
    </location>
</feature>
<keyword evidence="6" id="KW-0175">Coiled coil</keyword>
<sequence>MAEELTRAKPERKRQQSREPPVVATHVPSSSSSKVSWDQTLAFTQRTSSERLSMKLLRAANMVRWVAPQIRASDLTPSWSDSYSTRPAPDHRPDVAFQKAQDALGTALRFGCTVMKMGSSRLRTGQTLPSTSSWRTTGIVAKSAPRKRSSTSSSCTSVSSSSSSSSSSSPPPLSAVYPLSYCSCPSRRLQLLHAMGKSGDAAPSHEDLVLARLAQLRAAGRLARLVVSFPLPSPTTCLVLLDRRQQLPHPEAWLEVFDPTGRRWTAEGLPERAPGRSKSMLWILACSGSGSIRDVTRRYSDRWSSVLAARGSLQRVWASVTDRHAEPSKGTADEHDEEEGLEDLSSMQQSLAAARADLLDEEDLLRRAKREPIPTSKAAFKRHATYILDSQLRPQDMLWPATAKPVGLFRGQEKVWLRANVLELRTSTQWRRLGRVVKHGEEPTKVLNSSSAFASKLYSEAQTEALPEVADARTLGASFDGDIPVFPGANAFGNFELLDAVAIDRLPRDLAYVPENFARPIASKMGLSFAPAVVGFTREGSNPKPKYGGIVLWRDDLEALEVELAKERKRVEDLAREKRNEQLKSAWKALVKHVLVDLYVEDRYSKASSSHRPQRSRAADGHELLADVL</sequence>
<feature type="compositionally biased region" description="Low complexity" evidence="7">
    <location>
        <begin position="20"/>
        <end position="36"/>
    </location>
</feature>
<keyword evidence="3" id="KW-0227">DNA damage</keyword>
<dbReference type="Gene3D" id="3.30.70.2460">
    <property type="entry name" value="Rad4, beta-hairpin domain BHD3"/>
    <property type="match status" value="1"/>
</dbReference>
<evidence type="ECO:0000259" key="9">
    <source>
        <dbReference type="SMART" id="SM01031"/>
    </source>
</evidence>
<dbReference type="InterPro" id="IPR018325">
    <property type="entry name" value="Rad4/PNGase_transGLS-fold"/>
</dbReference>
<dbReference type="GO" id="GO:0000111">
    <property type="term" value="C:nucleotide-excision repair factor 2 complex"/>
    <property type="evidence" value="ECO:0007669"/>
    <property type="project" value="TreeGrafter"/>
</dbReference>
<dbReference type="InterPro" id="IPR018326">
    <property type="entry name" value="Rad4_beta-hairpin_dom1"/>
</dbReference>
<dbReference type="SMART" id="SM01031">
    <property type="entry name" value="BHD_2"/>
    <property type="match status" value="1"/>
</dbReference>
<dbReference type="GO" id="GO:0005737">
    <property type="term" value="C:cytoplasm"/>
    <property type="evidence" value="ECO:0007669"/>
    <property type="project" value="TreeGrafter"/>
</dbReference>
<evidence type="ECO:0000256" key="4">
    <source>
        <dbReference type="ARBA" id="ARBA00023204"/>
    </source>
</evidence>
<evidence type="ECO:0000256" key="5">
    <source>
        <dbReference type="ARBA" id="ARBA00023242"/>
    </source>
</evidence>
<dbReference type="Pfam" id="PF10403">
    <property type="entry name" value="BHD_1"/>
    <property type="match status" value="1"/>
</dbReference>
<feature type="domain" description="Rad4 beta-hairpin" evidence="10">
    <location>
        <begin position="490"/>
        <end position="564"/>
    </location>
</feature>
<dbReference type="Pfam" id="PF10405">
    <property type="entry name" value="BHD_3"/>
    <property type="match status" value="1"/>
</dbReference>
<feature type="domain" description="Rad4 beta-hairpin" evidence="9">
    <location>
        <begin position="424"/>
        <end position="467"/>
    </location>
</feature>
<dbReference type="GO" id="GO:0071942">
    <property type="term" value="C:XPC complex"/>
    <property type="evidence" value="ECO:0007669"/>
    <property type="project" value="TreeGrafter"/>
</dbReference>
<dbReference type="InterPro" id="IPR038765">
    <property type="entry name" value="Papain-like_cys_pep_sf"/>
</dbReference>
<dbReference type="EMBL" id="MN126020">
    <property type="protein sequence ID" value="QDO16487.1"/>
    <property type="molecule type" value="mRNA"/>
</dbReference>
<evidence type="ECO:0000256" key="6">
    <source>
        <dbReference type="SAM" id="Coils"/>
    </source>
</evidence>
<dbReference type="Pfam" id="PF03835">
    <property type="entry name" value="Rad4"/>
    <property type="match status" value="1"/>
</dbReference>
<dbReference type="GO" id="GO:0003697">
    <property type="term" value="F:single-stranded DNA binding"/>
    <property type="evidence" value="ECO:0007669"/>
    <property type="project" value="TreeGrafter"/>
</dbReference>
<keyword evidence="4" id="KW-0234">DNA repair</keyword>
<dbReference type="GO" id="GO:0003684">
    <property type="term" value="F:damaged DNA binding"/>
    <property type="evidence" value="ECO:0007669"/>
    <property type="project" value="InterPro"/>
</dbReference>
<dbReference type="InterPro" id="IPR036985">
    <property type="entry name" value="Transglutaminase-like_sf"/>
</dbReference>
<dbReference type="Gene3D" id="2.20.20.110">
    <property type="entry name" value="Rad4, beta-hairpin domain BHD1"/>
    <property type="match status" value="1"/>
</dbReference>
<evidence type="ECO:0000256" key="3">
    <source>
        <dbReference type="ARBA" id="ARBA00022763"/>
    </source>
</evidence>
<dbReference type="GO" id="GO:0006298">
    <property type="term" value="P:mismatch repair"/>
    <property type="evidence" value="ECO:0007669"/>
    <property type="project" value="TreeGrafter"/>
</dbReference>
<feature type="region of interest" description="Disordered" evidence="7">
    <location>
        <begin position="321"/>
        <end position="346"/>
    </location>
</feature>
<dbReference type="PANTHER" id="PTHR12135">
    <property type="entry name" value="DNA REPAIR PROTEIN XP-C / RAD4"/>
    <property type="match status" value="1"/>
</dbReference>
<feature type="compositionally biased region" description="Polar residues" evidence="7">
    <location>
        <begin position="121"/>
        <end position="136"/>
    </location>
</feature>
<evidence type="ECO:0000259" key="10">
    <source>
        <dbReference type="SMART" id="SM01032"/>
    </source>
</evidence>
<evidence type="ECO:0000256" key="2">
    <source>
        <dbReference type="ARBA" id="ARBA00009525"/>
    </source>
</evidence>
<comment type="similarity">
    <text evidence="2">Belongs to the XPC family.</text>
</comment>
<feature type="compositionally biased region" description="Low complexity" evidence="7">
    <location>
        <begin position="150"/>
        <end position="171"/>
    </location>
</feature>
<dbReference type="AlphaFoldDB" id="A0A516AGQ9"/>
<organism evidence="11">
    <name type="scientific">Crypthecodinium cohnii</name>
    <name type="common">Dinoflagellate</name>
    <name type="synonym">Glenodinium cohnii</name>
    <dbReference type="NCBI Taxonomy" id="2866"/>
    <lineage>
        <taxon>Eukaryota</taxon>
        <taxon>Sar</taxon>
        <taxon>Alveolata</taxon>
        <taxon>Dinophyceae</taxon>
        <taxon>Gonyaulacales</taxon>
        <taxon>Crypthecodiniaceae</taxon>
        <taxon>Crypthecodinium</taxon>
    </lineage>
</organism>
<name>A0A516AGQ9_CRYCO</name>
<evidence type="ECO:0000256" key="1">
    <source>
        <dbReference type="ARBA" id="ARBA00004123"/>
    </source>
</evidence>
<keyword evidence="5" id="KW-0539">Nucleus</keyword>
<comment type="subcellular location">
    <subcellularLocation>
        <location evidence="1">Nucleus</location>
    </subcellularLocation>
</comment>
<accession>A0A516AGQ9</accession>
<reference evidence="11" key="1">
    <citation type="journal article" date="2019" name="Microorganisms">
        <title>DNA Damage Response Pathways in Dinoflagellates.</title>
        <authorList>
            <person name="Li C."/>
            <person name="Wong J."/>
        </authorList>
    </citation>
    <scope>NUCLEOTIDE SEQUENCE</scope>
</reference>
<dbReference type="PANTHER" id="PTHR12135:SF0">
    <property type="entry name" value="DNA REPAIR PROTEIN COMPLEMENTING XP-C CELLS"/>
    <property type="match status" value="1"/>
</dbReference>